<comment type="caution">
    <text evidence="2">The sequence shown here is derived from an EMBL/GenBank/DDBJ whole genome shotgun (WGS) entry which is preliminary data.</text>
</comment>
<reference evidence="3" key="1">
    <citation type="journal article" date="2017" name="bioRxiv">
        <title>Comparative analysis of the genomes of Stylophora pistillata and Acropora digitifera provides evidence for extensive differences between species of corals.</title>
        <authorList>
            <person name="Voolstra C.R."/>
            <person name="Li Y."/>
            <person name="Liew Y.J."/>
            <person name="Baumgarten S."/>
            <person name="Zoccola D."/>
            <person name="Flot J.-F."/>
            <person name="Tambutte S."/>
            <person name="Allemand D."/>
            <person name="Aranda M."/>
        </authorList>
    </citation>
    <scope>NUCLEOTIDE SEQUENCE [LARGE SCALE GENOMIC DNA]</scope>
</reference>
<protein>
    <submittedName>
        <fullName evidence="2">Uncharacterized protein</fullName>
    </submittedName>
</protein>
<evidence type="ECO:0000313" key="3">
    <source>
        <dbReference type="Proteomes" id="UP000225706"/>
    </source>
</evidence>
<proteinExistence type="predicted"/>
<evidence type="ECO:0000313" key="2">
    <source>
        <dbReference type="EMBL" id="PFX25767.1"/>
    </source>
</evidence>
<dbReference type="EMBL" id="LSMT01000143">
    <property type="protein sequence ID" value="PFX25767.1"/>
    <property type="molecule type" value="Genomic_DNA"/>
</dbReference>
<name>A0A2B4SB08_STYPI</name>
<feature type="compositionally biased region" description="Acidic residues" evidence="1">
    <location>
        <begin position="66"/>
        <end position="76"/>
    </location>
</feature>
<accession>A0A2B4SB08</accession>
<gene>
    <name evidence="2" type="ORF">AWC38_SpisGene9606</name>
</gene>
<dbReference type="AlphaFoldDB" id="A0A2B4SB08"/>
<organism evidence="2 3">
    <name type="scientific">Stylophora pistillata</name>
    <name type="common">Smooth cauliflower coral</name>
    <dbReference type="NCBI Taxonomy" id="50429"/>
    <lineage>
        <taxon>Eukaryota</taxon>
        <taxon>Metazoa</taxon>
        <taxon>Cnidaria</taxon>
        <taxon>Anthozoa</taxon>
        <taxon>Hexacorallia</taxon>
        <taxon>Scleractinia</taxon>
        <taxon>Astrocoeniina</taxon>
        <taxon>Pocilloporidae</taxon>
        <taxon>Stylophora</taxon>
    </lineage>
</organism>
<keyword evidence="3" id="KW-1185">Reference proteome</keyword>
<evidence type="ECO:0000256" key="1">
    <source>
        <dbReference type="SAM" id="MobiDB-lite"/>
    </source>
</evidence>
<dbReference type="Proteomes" id="UP000225706">
    <property type="component" value="Unassembled WGS sequence"/>
</dbReference>
<feature type="region of interest" description="Disordered" evidence="1">
    <location>
        <begin position="53"/>
        <end position="87"/>
    </location>
</feature>
<sequence length="133" mass="14688">MIVYGVAVEFFALSFRYNTQDKHMTMVLYQNSCTRESVCRILDNPVTITSAQHAGAKASETVDAPTAEDDTADEELVDKFNPSSDAEIEETTYESAPVLQGTLQGEIGSTASFPLGARSRFGRVIRFNNHLLY</sequence>